<dbReference type="Gene3D" id="1.10.287.380">
    <property type="entry name" value="Valyl-tRNA synthetase, C-terminal domain"/>
    <property type="match status" value="1"/>
</dbReference>
<dbReference type="Proteomes" id="UP000664859">
    <property type="component" value="Unassembled WGS sequence"/>
</dbReference>
<evidence type="ECO:0000256" key="7">
    <source>
        <dbReference type="ARBA" id="ARBA00022840"/>
    </source>
</evidence>
<keyword evidence="5 13" id="KW-0436">Ligase</keyword>
<evidence type="ECO:0000256" key="11">
    <source>
        <dbReference type="ARBA" id="ARBA00029936"/>
    </source>
</evidence>
<reference evidence="18" key="1">
    <citation type="submission" date="2021-02" db="EMBL/GenBank/DDBJ databases">
        <title>First Annotated Genome of the Yellow-green Alga Tribonema minus.</title>
        <authorList>
            <person name="Mahan K.M."/>
        </authorList>
    </citation>
    <scope>NUCLEOTIDE SEQUENCE</scope>
    <source>
        <strain evidence="18">UTEX B ZZ1240</strain>
    </source>
</reference>
<keyword evidence="8 13" id="KW-0648">Protein biosynthesis</keyword>
<dbReference type="AlphaFoldDB" id="A0A835ZF04"/>
<dbReference type="NCBIfam" id="NF004349">
    <property type="entry name" value="PRK05729.1"/>
    <property type="match status" value="1"/>
</dbReference>
<dbReference type="PANTHER" id="PTHR11946">
    <property type="entry name" value="VALYL-TRNA SYNTHETASES"/>
    <property type="match status" value="1"/>
</dbReference>
<dbReference type="InterPro" id="IPR002303">
    <property type="entry name" value="Valyl-tRNA_ligase"/>
</dbReference>
<dbReference type="FunFam" id="3.90.740.10:FF:000008">
    <property type="entry name" value="Valine--tRNA ligase, mitochondrial"/>
    <property type="match status" value="1"/>
</dbReference>
<dbReference type="SUPFAM" id="SSF47323">
    <property type="entry name" value="Anticodon-binding domain of a subclass of class I aminoacyl-tRNA synthetases"/>
    <property type="match status" value="1"/>
</dbReference>
<comment type="catalytic activity">
    <reaction evidence="12">
        <text>tRNA(Val) + L-valine + ATP = L-valyl-tRNA(Val) + AMP + diphosphate</text>
        <dbReference type="Rhea" id="RHEA:10704"/>
        <dbReference type="Rhea" id="RHEA-COMP:9672"/>
        <dbReference type="Rhea" id="RHEA-COMP:9708"/>
        <dbReference type="ChEBI" id="CHEBI:30616"/>
        <dbReference type="ChEBI" id="CHEBI:33019"/>
        <dbReference type="ChEBI" id="CHEBI:57762"/>
        <dbReference type="ChEBI" id="CHEBI:78442"/>
        <dbReference type="ChEBI" id="CHEBI:78537"/>
        <dbReference type="ChEBI" id="CHEBI:456215"/>
        <dbReference type="EC" id="6.1.1.9"/>
    </reaction>
</comment>
<dbReference type="PRINTS" id="PR00986">
    <property type="entry name" value="TRNASYNTHVAL"/>
</dbReference>
<evidence type="ECO:0000259" key="16">
    <source>
        <dbReference type="Pfam" id="PF08264"/>
    </source>
</evidence>
<dbReference type="GO" id="GO:0006438">
    <property type="term" value="P:valyl-tRNA aminoacylation"/>
    <property type="evidence" value="ECO:0007669"/>
    <property type="project" value="InterPro"/>
</dbReference>
<dbReference type="Gene3D" id="1.10.730.10">
    <property type="entry name" value="Isoleucyl-tRNA Synthetase, Domain 1"/>
    <property type="match status" value="1"/>
</dbReference>
<dbReference type="FunFam" id="3.40.50.620:FF:000020">
    <property type="entry name" value="Valine--tRNA ligase, mitochondrial"/>
    <property type="match status" value="1"/>
</dbReference>
<dbReference type="GO" id="GO:0004832">
    <property type="term" value="F:valine-tRNA ligase activity"/>
    <property type="evidence" value="ECO:0007669"/>
    <property type="project" value="UniProtKB-EC"/>
</dbReference>
<evidence type="ECO:0000256" key="10">
    <source>
        <dbReference type="ARBA" id="ARBA00023146"/>
    </source>
</evidence>
<dbReference type="Pfam" id="PF10458">
    <property type="entry name" value="Val_tRNA-synt_C"/>
    <property type="match status" value="1"/>
</dbReference>
<dbReference type="SUPFAM" id="SSF52374">
    <property type="entry name" value="Nucleotidylyl transferase"/>
    <property type="match status" value="1"/>
</dbReference>
<evidence type="ECO:0000256" key="5">
    <source>
        <dbReference type="ARBA" id="ARBA00022598"/>
    </source>
</evidence>
<feature type="domain" description="Valyl-tRNA synthetase tRNA-binding arm" evidence="17">
    <location>
        <begin position="1004"/>
        <end position="1067"/>
    </location>
</feature>
<dbReference type="InterPro" id="IPR013155">
    <property type="entry name" value="M/V/L/I-tRNA-synth_anticd-bd"/>
</dbReference>
<dbReference type="InterPro" id="IPR002300">
    <property type="entry name" value="aa-tRNA-synth_Ia"/>
</dbReference>
<evidence type="ECO:0000313" key="19">
    <source>
        <dbReference type="Proteomes" id="UP000664859"/>
    </source>
</evidence>
<keyword evidence="6 13" id="KW-0547">Nucleotide-binding</keyword>
<dbReference type="InterPro" id="IPR014729">
    <property type="entry name" value="Rossmann-like_a/b/a_fold"/>
</dbReference>
<dbReference type="CDD" id="cd07962">
    <property type="entry name" value="Anticodon_Ia_Val"/>
    <property type="match status" value="1"/>
</dbReference>
<feature type="region of interest" description="Disordered" evidence="14">
    <location>
        <begin position="51"/>
        <end position="87"/>
    </location>
</feature>
<feature type="compositionally biased region" description="Basic and acidic residues" evidence="14">
    <location>
        <begin position="57"/>
        <end position="87"/>
    </location>
</feature>
<feature type="domain" description="Aminoacyl-tRNA synthetase class Ia" evidence="15">
    <location>
        <begin position="120"/>
        <end position="759"/>
    </location>
</feature>
<dbReference type="InterPro" id="IPR019499">
    <property type="entry name" value="Val-tRNA_synth_tRNA-bd"/>
</dbReference>
<comment type="subcellular location">
    <subcellularLocation>
        <location evidence="1">Cytoplasm</location>
    </subcellularLocation>
</comment>
<comment type="caution">
    <text evidence="18">The sequence shown here is derived from an EMBL/GenBank/DDBJ whole genome shotgun (WGS) entry which is preliminary data.</text>
</comment>
<sequence>MSDLWENDEGYARMLKYMEQIDGIDGPVAGSEPSAELDGQPLSKNALKKLAKGGPAIKEKKEKDPNKWAKKEGGASDKRKKDKKETKVAIYEGPRDGTKKVLGDHDMPEAYQPGYVEAAWQEWWEQCGFYSADTQKGLQAAPDKKFVMVIPPPNVTGSLHLGHALTSAIEDGLTRWHRMRGDVTLYVPGIDHAGIATQSVVEKKLAKDEGVTRHQLGREEFVKRVWQWKEEYGGKITKQIRKLASSVDWEREAFTMDPNLSRAVLEAFVRFHEDGLLYRDTRLVNWSCALKSAISDIEVDYLELEGRTLLSVPGHTKRAKYEFGTLTHFAYKVEGSDEELVVATTRLETMLGDTGVAVHPDDPRYTHLHGKSLVHPFNGRKIPIVLDGVLVDMAFGTGAVKVTPAHDPNDYECGKRNNLESINILNPDGSMNAAAAPFEGMLRYDARIACEEELDKKGLLRGKEDNKMRLGICSRSGDVIEPFLAPQWYVRCEGMAAAAVKEVREGRLKIEPPVHEKTWYRWLENARDWCVSRQLWWGHRIPAYFAQRKGEGLDRNDSTHNDRWFVARSQAEAAVLAAKALGCAEAELELEQDPDVLDTWFSSGLFPFSVFGWPEQTDDLKAFYPTTLLETGMDILFFWVARMVMMGLQLTGQLPFTTVFLHPMVRDKHGRKPVVCDERGRKMSKSLGNVIDPLEVILGCSLDNLLAKLDAGNLPAKEVATAKKAQTADFPEGIPECGTDALRFGLLAYTVQGRDINLDINRVIGYRNFCNKLWNATRFALTYVTELRPSLALAEELAANPNKAPRDKWILSRLNAAVAESNRCFTAYDFGGLTTCLYQFWLYELCDHYLELIKPVVNDKSEANAEARKIAQGCLYLCLDFGLRLLHPIMPFVTEDLWQRLPGRGSMGEGESVSIMLAKYPEAMPAMDDPEAERRYEMVKTAIHTARSLRATYGLTPQADDFSTLAKAADCGVLVGNEEPPAGCAVQIVDNTLSLYVQLKGLVDFDAEIAKLEGQLETKVKPAIEQLQKKMAMEGYMVKVPESIRDTNTKKLEELQAQADGIIKAIDNFKTMKL</sequence>
<evidence type="ECO:0000256" key="13">
    <source>
        <dbReference type="RuleBase" id="RU363035"/>
    </source>
</evidence>
<dbReference type="OrthoDB" id="629407at2759"/>
<comment type="similarity">
    <text evidence="2 13">Belongs to the class-I aminoacyl-tRNA synthetase family.</text>
</comment>
<dbReference type="EC" id="6.1.1.9" evidence="3"/>
<keyword evidence="7 13" id="KW-0067">ATP-binding</keyword>
<evidence type="ECO:0000256" key="6">
    <source>
        <dbReference type="ARBA" id="ARBA00022741"/>
    </source>
</evidence>
<dbReference type="Gene3D" id="3.40.50.620">
    <property type="entry name" value="HUPs"/>
    <property type="match status" value="2"/>
</dbReference>
<dbReference type="GO" id="GO:0002161">
    <property type="term" value="F:aminoacyl-tRNA deacylase activity"/>
    <property type="evidence" value="ECO:0007669"/>
    <property type="project" value="InterPro"/>
</dbReference>
<evidence type="ECO:0000256" key="8">
    <source>
        <dbReference type="ARBA" id="ARBA00022917"/>
    </source>
</evidence>
<dbReference type="PROSITE" id="PS00178">
    <property type="entry name" value="AA_TRNA_LIGASE_I"/>
    <property type="match status" value="1"/>
</dbReference>
<evidence type="ECO:0000256" key="12">
    <source>
        <dbReference type="ARBA" id="ARBA00047552"/>
    </source>
</evidence>
<organism evidence="18 19">
    <name type="scientific">Tribonema minus</name>
    <dbReference type="NCBI Taxonomy" id="303371"/>
    <lineage>
        <taxon>Eukaryota</taxon>
        <taxon>Sar</taxon>
        <taxon>Stramenopiles</taxon>
        <taxon>Ochrophyta</taxon>
        <taxon>PX clade</taxon>
        <taxon>Xanthophyceae</taxon>
        <taxon>Tribonematales</taxon>
        <taxon>Tribonemataceae</taxon>
        <taxon>Tribonema</taxon>
    </lineage>
</organism>
<gene>
    <name evidence="18" type="ORF">JKP88DRAFT_293001</name>
</gene>
<dbReference type="HAMAP" id="MF_02004">
    <property type="entry name" value="Val_tRNA_synth_type1"/>
    <property type="match status" value="1"/>
</dbReference>
<accession>A0A835ZF04</accession>
<dbReference type="InterPro" id="IPR033705">
    <property type="entry name" value="Anticodon_Ia_Val"/>
</dbReference>
<keyword evidence="9" id="KW-0175">Coiled coil</keyword>
<dbReference type="FunFam" id="3.40.50.620:FF:000078">
    <property type="entry name" value="Valine--tRNA ligase, mitochondrial"/>
    <property type="match status" value="1"/>
</dbReference>
<dbReference type="Pfam" id="PF08264">
    <property type="entry name" value="Anticodon_1"/>
    <property type="match status" value="1"/>
</dbReference>
<evidence type="ECO:0000256" key="1">
    <source>
        <dbReference type="ARBA" id="ARBA00004496"/>
    </source>
</evidence>
<evidence type="ECO:0000256" key="14">
    <source>
        <dbReference type="SAM" id="MobiDB-lite"/>
    </source>
</evidence>
<dbReference type="InterPro" id="IPR009008">
    <property type="entry name" value="Val/Leu/Ile-tRNA-synth_edit"/>
</dbReference>
<evidence type="ECO:0000259" key="15">
    <source>
        <dbReference type="Pfam" id="PF00133"/>
    </source>
</evidence>
<evidence type="ECO:0000256" key="3">
    <source>
        <dbReference type="ARBA" id="ARBA00013169"/>
    </source>
</evidence>
<dbReference type="FunFam" id="3.90.740.10:FF:000010">
    <property type="entry name" value="Valine--tRNA ligase"/>
    <property type="match status" value="1"/>
</dbReference>
<evidence type="ECO:0000256" key="2">
    <source>
        <dbReference type="ARBA" id="ARBA00005594"/>
    </source>
</evidence>
<protein>
    <recommendedName>
        <fullName evidence="3">valine--tRNA ligase</fullName>
        <ecNumber evidence="3">6.1.1.9</ecNumber>
    </recommendedName>
    <alternativeName>
        <fullName evidence="11">Valyl-tRNA synthetase</fullName>
    </alternativeName>
</protein>
<dbReference type="CDD" id="cd00817">
    <property type="entry name" value="ValRS_core"/>
    <property type="match status" value="1"/>
</dbReference>
<dbReference type="InterPro" id="IPR001412">
    <property type="entry name" value="aa-tRNA-synth_I_CS"/>
</dbReference>
<evidence type="ECO:0000256" key="9">
    <source>
        <dbReference type="ARBA" id="ARBA00023054"/>
    </source>
</evidence>
<proteinExistence type="inferred from homology"/>
<dbReference type="GO" id="GO:0005829">
    <property type="term" value="C:cytosol"/>
    <property type="evidence" value="ECO:0007669"/>
    <property type="project" value="TreeGrafter"/>
</dbReference>
<dbReference type="InterPro" id="IPR009080">
    <property type="entry name" value="tRNAsynth_Ia_anticodon-bd"/>
</dbReference>
<dbReference type="NCBIfam" id="TIGR00422">
    <property type="entry name" value="valS"/>
    <property type="match status" value="1"/>
</dbReference>
<dbReference type="InterPro" id="IPR037118">
    <property type="entry name" value="Val-tRNA_synth_C_sf"/>
</dbReference>
<feature type="domain" description="Methionyl/Valyl/Leucyl/Isoleucyl-tRNA synthetase anticodon-binding" evidence="16">
    <location>
        <begin position="807"/>
        <end position="960"/>
    </location>
</feature>
<keyword evidence="4" id="KW-0963">Cytoplasm</keyword>
<dbReference type="SUPFAM" id="SSF50677">
    <property type="entry name" value="ValRS/IleRS/LeuRS editing domain"/>
    <property type="match status" value="1"/>
</dbReference>
<evidence type="ECO:0000313" key="18">
    <source>
        <dbReference type="EMBL" id="KAG5192561.1"/>
    </source>
</evidence>
<dbReference type="EMBL" id="JAFCMP010000004">
    <property type="protein sequence ID" value="KAG5192561.1"/>
    <property type="molecule type" value="Genomic_DNA"/>
</dbReference>
<dbReference type="PANTHER" id="PTHR11946:SF109">
    <property type="entry name" value="VALINE--TRNA LIGASE"/>
    <property type="match status" value="1"/>
</dbReference>
<keyword evidence="19" id="KW-1185">Reference proteome</keyword>
<dbReference type="Gene3D" id="3.90.740.10">
    <property type="entry name" value="Valyl/Leucyl/Isoleucyl-tRNA synthetase, editing domain"/>
    <property type="match status" value="1"/>
</dbReference>
<dbReference type="GO" id="GO:0005524">
    <property type="term" value="F:ATP binding"/>
    <property type="evidence" value="ECO:0007669"/>
    <property type="project" value="UniProtKB-KW"/>
</dbReference>
<dbReference type="Pfam" id="PF00133">
    <property type="entry name" value="tRNA-synt_1"/>
    <property type="match status" value="1"/>
</dbReference>
<keyword evidence="10 13" id="KW-0030">Aminoacyl-tRNA synthetase</keyword>
<evidence type="ECO:0000256" key="4">
    <source>
        <dbReference type="ARBA" id="ARBA00022490"/>
    </source>
</evidence>
<dbReference type="FunFam" id="1.10.730.10:FF:000009">
    <property type="entry name" value="Valine--tRNA ligase, mitochondrial"/>
    <property type="match status" value="1"/>
</dbReference>
<name>A0A835ZF04_9STRA</name>
<evidence type="ECO:0000259" key="17">
    <source>
        <dbReference type="Pfam" id="PF10458"/>
    </source>
</evidence>